<dbReference type="RefSeq" id="WP_132703177.1">
    <property type="nucleotide sequence ID" value="NZ_SLZR01000018.1"/>
</dbReference>
<reference evidence="1 2" key="1">
    <citation type="submission" date="2019-03" db="EMBL/GenBank/DDBJ databases">
        <title>Genomic Encyclopedia of Archaeal and Bacterial Type Strains, Phase II (KMG-II): from individual species to whole genera.</title>
        <authorList>
            <person name="Goeker M."/>
        </authorList>
    </citation>
    <scope>NUCLEOTIDE SEQUENCE [LARGE SCALE GENOMIC DNA]</scope>
    <source>
        <strain evidence="1 2">DSM 15388</strain>
    </source>
</reference>
<proteinExistence type="predicted"/>
<sequence length="219" mass="24251">MKWILIALVSLNLALFGFQYWSSTQEDGGTEETLSATLNNLELTASQQARFEQVGKSTPKKEPEKVLQCIRITGLKEGDSYSVVESRLAALEVSSEKRVVKQLSNTDYQVLLGPFVSQEEARTKLEEVKASGVESYVITSGQHANSLSLGVFSSLENANRRRDELFTMDISATVYENKRYIDAAILEIDAQSAALISDESISGMLSEFDGAKFIRFNCN</sequence>
<dbReference type="GO" id="GO:0042834">
    <property type="term" value="F:peptidoglycan binding"/>
    <property type="evidence" value="ECO:0007669"/>
    <property type="project" value="InterPro"/>
</dbReference>
<dbReference type="AlphaFoldDB" id="A0A4R3I1C1"/>
<dbReference type="Proteomes" id="UP000295793">
    <property type="component" value="Unassembled WGS sequence"/>
</dbReference>
<dbReference type="OrthoDB" id="6193567at2"/>
<dbReference type="InterPro" id="IPR036680">
    <property type="entry name" value="SPOR-like_sf"/>
</dbReference>
<keyword evidence="2" id="KW-1185">Reference proteome</keyword>
<gene>
    <name evidence="1" type="ORF">BCF53_1184</name>
</gene>
<dbReference type="EMBL" id="SLZR01000018">
    <property type="protein sequence ID" value="TCS37649.1"/>
    <property type="molecule type" value="Genomic_DNA"/>
</dbReference>
<name>A0A4R3I1C1_9GAMM</name>
<evidence type="ECO:0008006" key="3">
    <source>
        <dbReference type="Google" id="ProtNLM"/>
    </source>
</evidence>
<accession>A0A4R3I1C1</accession>
<organism evidence="1 2">
    <name type="scientific">Reinekea marinisedimentorum</name>
    <dbReference type="NCBI Taxonomy" id="230495"/>
    <lineage>
        <taxon>Bacteria</taxon>
        <taxon>Pseudomonadati</taxon>
        <taxon>Pseudomonadota</taxon>
        <taxon>Gammaproteobacteria</taxon>
        <taxon>Oceanospirillales</taxon>
        <taxon>Saccharospirillaceae</taxon>
        <taxon>Reinekea</taxon>
    </lineage>
</organism>
<comment type="caution">
    <text evidence="1">The sequence shown here is derived from an EMBL/GenBank/DDBJ whole genome shotgun (WGS) entry which is preliminary data.</text>
</comment>
<dbReference type="Gene3D" id="3.30.70.1070">
    <property type="entry name" value="Sporulation related repeat"/>
    <property type="match status" value="1"/>
</dbReference>
<evidence type="ECO:0000313" key="1">
    <source>
        <dbReference type="EMBL" id="TCS37649.1"/>
    </source>
</evidence>
<evidence type="ECO:0000313" key="2">
    <source>
        <dbReference type="Proteomes" id="UP000295793"/>
    </source>
</evidence>
<protein>
    <recommendedName>
        <fullName evidence="3">Sporulation related protein</fullName>
    </recommendedName>
</protein>
<dbReference type="SUPFAM" id="SSF110997">
    <property type="entry name" value="Sporulation related repeat"/>
    <property type="match status" value="1"/>
</dbReference>